<dbReference type="EMBL" id="GGEC01005598">
    <property type="protein sequence ID" value="MBW86081.1"/>
    <property type="molecule type" value="Transcribed_RNA"/>
</dbReference>
<evidence type="ECO:0000313" key="1">
    <source>
        <dbReference type="EMBL" id="MBW86081.1"/>
    </source>
</evidence>
<name>A0A2P2IXY2_RHIMU</name>
<organism evidence="1">
    <name type="scientific">Rhizophora mucronata</name>
    <name type="common">Asiatic mangrove</name>
    <dbReference type="NCBI Taxonomy" id="61149"/>
    <lineage>
        <taxon>Eukaryota</taxon>
        <taxon>Viridiplantae</taxon>
        <taxon>Streptophyta</taxon>
        <taxon>Embryophyta</taxon>
        <taxon>Tracheophyta</taxon>
        <taxon>Spermatophyta</taxon>
        <taxon>Magnoliopsida</taxon>
        <taxon>eudicotyledons</taxon>
        <taxon>Gunneridae</taxon>
        <taxon>Pentapetalae</taxon>
        <taxon>rosids</taxon>
        <taxon>fabids</taxon>
        <taxon>Malpighiales</taxon>
        <taxon>Rhizophoraceae</taxon>
        <taxon>Rhizophora</taxon>
    </lineage>
</organism>
<proteinExistence type="predicted"/>
<dbReference type="AlphaFoldDB" id="A0A2P2IXY2"/>
<sequence length="31" mass="3792">MFTRTILRSLPFSNYFNQFLFILRGLQSYSM</sequence>
<protein>
    <submittedName>
        <fullName evidence="1">Uncharacterized protein</fullName>
    </submittedName>
</protein>
<accession>A0A2P2IXY2</accession>
<reference evidence="1" key="1">
    <citation type="submission" date="2018-02" db="EMBL/GenBank/DDBJ databases">
        <title>Rhizophora mucronata_Transcriptome.</title>
        <authorList>
            <person name="Meera S.P."/>
            <person name="Sreeshan A."/>
            <person name="Augustine A."/>
        </authorList>
    </citation>
    <scope>NUCLEOTIDE SEQUENCE</scope>
    <source>
        <tissue evidence="1">Leaf</tissue>
    </source>
</reference>